<dbReference type="AlphaFoldDB" id="A0A4Y9XR13"/>
<evidence type="ECO:0000313" key="3">
    <source>
        <dbReference type="EMBL" id="TFY52550.1"/>
    </source>
</evidence>
<evidence type="ECO:0000256" key="2">
    <source>
        <dbReference type="SAM" id="Phobius"/>
    </source>
</evidence>
<keyword evidence="2" id="KW-0472">Membrane</keyword>
<keyword evidence="2" id="KW-1133">Transmembrane helix</keyword>
<sequence>MYHSAQSSCCDNGRSMAMKDKLGLQPLEDARTAMSMVSSSGVRCLHEDTSYKDILGSLRSRSSLQQHVRRTVVRLEQVSSVFYGLYVALFGGSVYVLLTRRPNTYHLAASTAMFLLTTAFMGILLAQTLGTPIVTSSSAIIDSTTLVPCGAGTPERVHEALVADLLSVFNCRRNTDISLRGTVAPTARTLGRNGARNAPAGGNWYAYTRTIESNERESIGHAASRIWFMVRQLERTLGRATGVRYRAAMSMIIESGFIITASQLAEACTTLVSTIEMYGSLISDIAEMLTVIAPTLIIVRVGMGQGFDSVVETAHEYQASHGVRETQVRSIRFASHPTTTAEGSHLASVAANIRSIASESDTDSRSACRGHEHSDIRKEAEDVDGEKAEVALDTV</sequence>
<proteinExistence type="predicted"/>
<dbReference type="EMBL" id="SEOQ01001287">
    <property type="protein sequence ID" value="TFY52550.1"/>
    <property type="molecule type" value="Genomic_DNA"/>
</dbReference>
<comment type="caution">
    <text evidence="3">The sequence shown here is derived from an EMBL/GenBank/DDBJ whole genome shotgun (WGS) entry which is preliminary data.</text>
</comment>
<protein>
    <submittedName>
        <fullName evidence="3">Uncharacterized protein</fullName>
    </submittedName>
</protein>
<accession>A0A4Y9XR13</accession>
<dbReference type="Proteomes" id="UP000298327">
    <property type="component" value="Unassembled WGS sequence"/>
</dbReference>
<keyword evidence="2" id="KW-0812">Transmembrane</keyword>
<reference evidence="3 4" key="1">
    <citation type="submission" date="2019-02" db="EMBL/GenBank/DDBJ databases">
        <title>Genome sequencing of the rare red list fungi Dentipellis fragilis.</title>
        <authorList>
            <person name="Buettner E."/>
            <person name="Kellner H."/>
        </authorList>
    </citation>
    <scope>NUCLEOTIDE SEQUENCE [LARGE SCALE GENOMIC DNA]</scope>
    <source>
        <strain evidence="3 4">DSM 105465</strain>
    </source>
</reference>
<evidence type="ECO:0000256" key="1">
    <source>
        <dbReference type="SAM" id="MobiDB-lite"/>
    </source>
</evidence>
<organism evidence="3 4">
    <name type="scientific">Dentipellis fragilis</name>
    <dbReference type="NCBI Taxonomy" id="205917"/>
    <lineage>
        <taxon>Eukaryota</taxon>
        <taxon>Fungi</taxon>
        <taxon>Dikarya</taxon>
        <taxon>Basidiomycota</taxon>
        <taxon>Agaricomycotina</taxon>
        <taxon>Agaricomycetes</taxon>
        <taxon>Russulales</taxon>
        <taxon>Hericiaceae</taxon>
        <taxon>Dentipellis</taxon>
    </lineage>
</organism>
<feature type="transmembrane region" description="Helical" evidence="2">
    <location>
        <begin position="80"/>
        <end position="98"/>
    </location>
</feature>
<gene>
    <name evidence="3" type="ORF">EVG20_g10502</name>
</gene>
<evidence type="ECO:0000313" key="4">
    <source>
        <dbReference type="Proteomes" id="UP000298327"/>
    </source>
</evidence>
<feature type="region of interest" description="Disordered" evidence="1">
    <location>
        <begin position="357"/>
        <end position="395"/>
    </location>
</feature>
<keyword evidence="4" id="KW-1185">Reference proteome</keyword>
<dbReference type="OrthoDB" id="3341077at2759"/>
<name>A0A4Y9XR13_9AGAM</name>
<feature type="transmembrane region" description="Helical" evidence="2">
    <location>
        <begin position="105"/>
        <end position="126"/>
    </location>
</feature>
<feature type="compositionally biased region" description="Basic and acidic residues" evidence="1">
    <location>
        <begin position="362"/>
        <end position="395"/>
    </location>
</feature>